<dbReference type="Pfam" id="PF10236">
    <property type="entry name" value="DAP3"/>
    <property type="match status" value="1"/>
</dbReference>
<dbReference type="PANTHER" id="PTHR12810:SF0">
    <property type="entry name" value="SMALL RIBOSOMAL SUBUNIT PROTEIN MS29"/>
    <property type="match status" value="1"/>
</dbReference>
<evidence type="ECO:0000256" key="7">
    <source>
        <dbReference type="ARBA" id="ARBA00035140"/>
    </source>
</evidence>
<dbReference type="GO" id="GO:0005763">
    <property type="term" value="C:mitochondrial small ribosomal subunit"/>
    <property type="evidence" value="ECO:0007669"/>
    <property type="project" value="TreeGrafter"/>
</dbReference>
<sequence>MTATTAAAMSALSMRCSVAAAAVVSAASPARAAFSTSASAAAVAKKSTPVKKKVAIKKKSGPSGPRGEGGRRKGGGEAGASPLRASEWSSPKPDMSQLSVLEAESAAEHVGTVVAFNDSTLSALQRFGTPKQWGLALARQPRPRTLLRPQSLALFKDLDASAQDASALPTSVLHGPRGAGASTLLIHSVSHALDQRWLVFYMPSLISLINSTSAYVYDPKQRTYLQPLAAQQILRAFGQVNERGLANVKVDDAALEAAHKAASAVEGASSGSNEASSSTSSSSSTLTAAAKNLHSLTMAGASESCPPQLQQIILETVLRSLVSQSSTPVLVAMDDFQALYSASRYRDPDYRRLDSYELAVPRALLQILRARRTAPSSSTESSDAARSPSPWILKRGAILGALSQEHSPLSYPAVATELYTALGLGAAAQRPNPFVPLNRVHLKHVQESNLSLRNVMSRELKPSAALSEGLQKDEAGALFSCIKQERGIFSPANDELFLSKLIESGGIPGTFERGIQRTLM</sequence>
<feature type="chain" id="PRO_5043354806" description="Small ribosomal subunit protein mS29" evidence="9">
    <location>
        <begin position="22"/>
        <end position="520"/>
    </location>
</feature>
<evidence type="ECO:0000313" key="10">
    <source>
        <dbReference type="EMBL" id="KAE8250342.1"/>
    </source>
</evidence>
<comment type="subcellular location">
    <subcellularLocation>
        <location evidence="1">Mitochondrion</location>
    </subcellularLocation>
</comment>
<keyword evidence="4" id="KW-0689">Ribosomal protein</keyword>
<dbReference type="Proteomes" id="UP000077521">
    <property type="component" value="Unassembled WGS sequence"/>
</dbReference>
<keyword evidence="11" id="KW-1185">Reference proteome</keyword>
<keyword evidence="3" id="KW-0809">Transit peptide</keyword>
<keyword evidence="9" id="KW-0732">Signal</keyword>
<name>A0A177T7Z9_9BASI</name>
<feature type="compositionally biased region" description="Basic residues" evidence="8">
    <location>
        <begin position="48"/>
        <end position="60"/>
    </location>
</feature>
<proteinExistence type="inferred from homology"/>
<dbReference type="GO" id="GO:0003735">
    <property type="term" value="F:structural constituent of ribosome"/>
    <property type="evidence" value="ECO:0007669"/>
    <property type="project" value="TreeGrafter"/>
</dbReference>
<accession>A0A177T7Z9</accession>
<feature type="signal peptide" evidence="9">
    <location>
        <begin position="1"/>
        <end position="21"/>
    </location>
</feature>
<evidence type="ECO:0000256" key="1">
    <source>
        <dbReference type="ARBA" id="ARBA00004173"/>
    </source>
</evidence>
<dbReference type="InterPro" id="IPR019368">
    <property type="entry name" value="Ribosomal_mS29"/>
</dbReference>
<comment type="caution">
    <text evidence="10">The sequence shown here is derived from an EMBL/GenBank/DDBJ whole genome shotgun (WGS) entry which is preliminary data.</text>
</comment>
<comment type="similarity">
    <text evidence="2">Belongs to the mitochondrion-specific ribosomal protein mS29 family.</text>
</comment>
<dbReference type="PANTHER" id="PTHR12810">
    <property type="entry name" value="MITOCHONDRIAL 28S RIBOSOMAL PROTEIN S29"/>
    <property type="match status" value="1"/>
</dbReference>
<feature type="compositionally biased region" description="Low complexity" evidence="8">
    <location>
        <begin position="38"/>
        <end position="47"/>
    </location>
</feature>
<reference evidence="10" key="2">
    <citation type="journal article" date="2019" name="IMA Fungus">
        <title>Genome sequencing and comparison of five Tilletia species to identify candidate genes for the detection of regulated species infecting wheat.</title>
        <authorList>
            <person name="Nguyen H.D.T."/>
            <person name="Sultana T."/>
            <person name="Kesanakurti P."/>
            <person name="Hambleton S."/>
        </authorList>
    </citation>
    <scope>NUCLEOTIDE SEQUENCE</scope>
    <source>
        <strain evidence="10">DAOMC 236416</strain>
    </source>
</reference>
<keyword evidence="6" id="KW-0687">Ribonucleoprotein</keyword>
<evidence type="ECO:0000256" key="4">
    <source>
        <dbReference type="ARBA" id="ARBA00022980"/>
    </source>
</evidence>
<reference evidence="10" key="1">
    <citation type="submission" date="2016-04" db="EMBL/GenBank/DDBJ databases">
        <authorList>
            <person name="Nguyen H.D."/>
            <person name="Samba Siva P."/>
            <person name="Cullis J."/>
            <person name="Levesque C.A."/>
            <person name="Hambleton S."/>
        </authorList>
    </citation>
    <scope>NUCLEOTIDE SEQUENCE</scope>
    <source>
        <strain evidence="10">DAOMC 236416</strain>
    </source>
</reference>
<evidence type="ECO:0000256" key="6">
    <source>
        <dbReference type="ARBA" id="ARBA00023274"/>
    </source>
</evidence>
<evidence type="ECO:0000256" key="9">
    <source>
        <dbReference type="SAM" id="SignalP"/>
    </source>
</evidence>
<dbReference type="EMBL" id="LWDF02000332">
    <property type="protein sequence ID" value="KAE8250342.1"/>
    <property type="molecule type" value="Genomic_DNA"/>
</dbReference>
<keyword evidence="5" id="KW-0496">Mitochondrion</keyword>
<protein>
    <recommendedName>
        <fullName evidence="7">Small ribosomal subunit protein mS29</fullName>
    </recommendedName>
</protein>
<evidence type="ECO:0000256" key="2">
    <source>
        <dbReference type="ARBA" id="ARBA00009863"/>
    </source>
</evidence>
<dbReference type="AlphaFoldDB" id="A0A177T7Z9"/>
<gene>
    <name evidence="10" type="ORF">A4X13_0g4799</name>
</gene>
<evidence type="ECO:0000313" key="11">
    <source>
        <dbReference type="Proteomes" id="UP000077521"/>
    </source>
</evidence>
<feature type="region of interest" description="Disordered" evidence="8">
    <location>
        <begin position="38"/>
        <end position="97"/>
    </location>
</feature>
<evidence type="ECO:0000256" key="8">
    <source>
        <dbReference type="SAM" id="MobiDB-lite"/>
    </source>
</evidence>
<organism evidence="10 11">
    <name type="scientific">Tilletia indica</name>
    <dbReference type="NCBI Taxonomy" id="43049"/>
    <lineage>
        <taxon>Eukaryota</taxon>
        <taxon>Fungi</taxon>
        <taxon>Dikarya</taxon>
        <taxon>Basidiomycota</taxon>
        <taxon>Ustilaginomycotina</taxon>
        <taxon>Exobasidiomycetes</taxon>
        <taxon>Tilletiales</taxon>
        <taxon>Tilletiaceae</taxon>
        <taxon>Tilletia</taxon>
    </lineage>
</organism>
<evidence type="ECO:0000256" key="3">
    <source>
        <dbReference type="ARBA" id="ARBA00022946"/>
    </source>
</evidence>
<evidence type="ECO:0000256" key="5">
    <source>
        <dbReference type="ARBA" id="ARBA00023128"/>
    </source>
</evidence>